<dbReference type="RefSeq" id="WP_381350233.1">
    <property type="nucleotide sequence ID" value="NZ_JBHMCY010000091.1"/>
</dbReference>
<keyword evidence="9" id="KW-1185">Reference proteome</keyword>
<sequence>MTREAPQVAGSGLLGTLVELRDDTVRAYLRAQRDHGDVVRFPVGPPGLRAHLYAVFSPDGVQQILGTRAAGFRKDNSVYAEIRASIGNGLLTSQDDEYLFQRRLVQPLFTRRRVDGYAAAIGTEAAATADRWAARPDATVDVASETAEFALRAISRILFGADLDETVDVVRRCFPVLGEHVLNRGANPLRSPRNWPTPANRRAAAAQRELYAICDRIIAERHASRTAPEGDGDDMMTLLVKARDADGSVLDAQAVRDQVLVFLLAGHETTATALAFALHLLALHPKAQERTHTELDEVLGGRTPAAGDLDRLPYVTMVLKEALRLYPSVAIMGRKAVTDTEIGGFRIPAGADVYVSPYVTHRHPAYWDDPEAFDPERFTPQAEADRPRYAFFPFGGGPRACIGQHFAMLEATLALATLLQRFTLTAVDTEIPLELGMTMRAAGPVRVRLTSR</sequence>
<keyword evidence="4 7" id="KW-0560">Oxidoreductase</keyword>
<dbReference type="PANTHER" id="PTHR24291:SF50">
    <property type="entry name" value="BIFUNCTIONAL ALBAFLAVENONE MONOOXYGENASE_TERPENE SYNTHASE"/>
    <property type="match status" value="1"/>
</dbReference>
<name>A0ABV5NA10_9ACTN</name>
<evidence type="ECO:0000256" key="3">
    <source>
        <dbReference type="ARBA" id="ARBA00022723"/>
    </source>
</evidence>
<proteinExistence type="inferred from homology"/>
<dbReference type="InterPro" id="IPR002401">
    <property type="entry name" value="Cyt_P450_E_grp-I"/>
</dbReference>
<keyword evidence="3 7" id="KW-0479">Metal-binding</keyword>
<evidence type="ECO:0000256" key="7">
    <source>
        <dbReference type="RuleBase" id="RU000461"/>
    </source>
</evidence>
<protein>
    <submittedName>
        <fullName evidence="8">Cytochrome P450</fullName>
    </submittedName>
</protein>
<evidence type="ECO:0000256" key="5">
    <source>
        <dbReference type="ARBA" id="ARBA00023004"/>
    </source>
</evidence>
<dbReference type="InterPro" id="IPR036396">
    <property type="entry name" value="Cyt_P450_sf"/>
</dbReference>
<comment type="caution">
    <text evidence="8">The sequence shown here is derived from an EMBL/GenBank/DDBJ whole genome shotgun (WGS) entry which is preliminary data.</text>
</comment>
<organism evidence="8 9">
    <name type="scientific">Streptomyces cinereospinus</name>
    <dbReference type="NCBI Taxonomy" id="285561"/>
    <lineage>
        <taxon>Bacteria</taxon>
        <taxon>Bacillati</taxon>
        <taxon>Actinomycetota</taxon>
        <taxon>Actinomycetes</taxon>
        <taxon>Kitasatosporales</taxon>
        <taxon>Streptomycetaceae</taxon>
        <taxon>Streptomyces</taxon>
    </lineage>
</organism>
<evidence type="ECO:0000256" key="6">
    <source>
        <dbReference type="ARBA" id="ARBA00023033"/>
    </source>
</evidence>
<evidence type="ECO:0000313" key="8">
    <source>
        <dbReference type="EMBL" id="MFB9467108.1"/>
    </source>
</evidence>
<dbReference type="InterPro" id="IPR050196">
    <property type="entry name" value="Cytochrome_P450_Monoox"/>
</dbReference>
<evidence type="ECO:0000313" key="9">
    <source>
        <dbReference type="Proteomes" id="UP001589709"/>
    </source>
</evidence>
<dbReference type="PANTHER" id="PTHR24291">
    <property type="entry name" value="CYTOCHROME P450 FAMILY 4"/>
    <property type="match status" value="1"/>
</dbReference>
<evidence type="ECO:0000256" key="1">
    <source>
        <dbReference type="ARBA" id="ARBA00010617"/>
    </source>
</evidence>
<dbReference type="PRINTS" id="PR00385">
    <property type="entry name" value="P450"/>
</dbReference>
<keyword evidence="2 7" id="KW-0349">Heme</keyword>
<reference evidence="8 9" key="1">
    <citation type="submission" date="2024-09" db="EMBL/GenBank/DDBJ databases">
        <authorList>
            <person name="Sun Q."/>
            <person name="Mori K."/>
        </authorList>
    </citation>
    <scope>NUCLEOTIDE SEQUENCE [LARGE SCALE GENOMIC DNA]</scope>
    <source>
        <strain evidence="8 9">JCM 6917</strain>
    </source>
</reference>
<evidence type="ECO:0000256" key="2">
    <source>
        <dbReference type="ARBA" id="ARBA00022617"/>
    </source>
</evidence>
<dbReference type="PROSITE" id="PS00086">
    <property type="entry name" value="CYTOCHROME_P450"/>
    <property type="match status" value="1"/>
</dbReference>
<gene>
    <name evidence="8" type="ORF">ACFF45_31580</name>
</gene>
<dbReference type="InterPro" id="IPR017972">
    <property type="entry name" value="Cyt_P450_CS"/>
</dbReference>
<dbReference type="EMBL" id="JBHMCY010000091">
    <property type="protein sequence ID" value="MFB9467108.1"/>
    <property type="molecule type" value="Genomic_DNA"/>
</dbReference>
<dbReference type="SUPFAM" id="SSF48264">
    <property type="entry name" value="Cytochrome P450"/>
    <property type="match status" value="1"/>
</dbReference>
<dbReference type="Pfam" id="PF00067">
    <property type="entry name" value="p450"/>
    <property type="match status" value="1"/>
</dbReference>
<dbReference type="InterPro" id="IPR001128">
    <property type="entry name" value="Cyt_P450"/>
</dbReference>
<dbReference type="Gene3D" id="1.10.630.10">
    <property type="entry name" value="Cytochrome P450"/>
    <property type="match status" value="1"/>
</dbReference>
<keyword evidence="5 7" id="KW-0408">Iron</keyword>
<dbReference type="PRINTS" id="PR00463">
    <property type="entry name" value="EP450I"/>
</dbReference>
<comment type="similarity">
    <text evidence="1 7">Belongs to the cytochrome P450 family.</text>
</comment>
<accession>A0ABV5NA10</accession>
<dbReference type="Proteomes" id="UP001589709">
    <property type="component" value="Unassembled WGS sequence"/>
</dbReference>
<keyword evidence="6 7" id="KW-0503">Monooxygenase</keyword>
<evidence type="ECO:0000256" key="4">
    <source>
        <dbReference type="ARBA" id="ARBA00023002"/>
    </source>
</evidence>